<dbReference type="RefSeq" id="WP_024071526.1">
    <property type="nucleotide sequence ID" value="NC_023062.1"/>
</dbReference>
<gene>
    <name evidence="2" type="ORF">OVS_03840</name>
</gene>
<dbReference type="EMBL" id="CP006935">
    <property type="protein sequence ID" value="AHC40500.1"/>
    <property type="molecule type" value="Genomic_DNA"/>
</dbReference>
<organism evidence="2 3">
    <name type="scientific">Mycoplasma ovis str. Michigan</name>
    <dbReference type="NCBI Taxonomy" id="1415773"/>
    <lineage>
        <taxon>Bacteria</taxon>
        <taxon>Bacillati</taxon>
        <taxon>Mycoplasmatota</taxon>
        <taxon>Mollicutes</taxon>
        <taxon>Mycoplasmataceae</taxon>
        <taxon>Mycoplasma</taxon>
    </lineage>
</organism>
<feature type="region of interest" description="Disordered" evidence="1">
    <location>
        <begin position="54"/>
        <end position="74"/>
    </location>
</feature>
<evidence type="ECO:0000313" key="3">
    <source>
        <dbReference type="Proteomes" id="UP000018745"/>
    </source>
</evidence>
<accession>A0ABM5P267</accession>
<evidence type="ECO:0000256" key="1">
    <source>
        <dbReference type="SAM" id="MobiDB-lite"/>
    </source>
</evidence>
<dbReference type="Proteomes" id="UP000018745">
    <property type="component" value="Chromosome"/>
</dbReference>
<reference evidence="2 3" key="1">
    <citation type="journal article" date="2014" name="Genome Announc.">
        <title>Complete Genome Sequence of Mycoplasma ovis Strain Michigan, a Hemoplasma of Sheep with Two Distinct 16S rRNA Genes.</title>
        <authorList>
            <person name="Deshuillers P.L."/>
            <person name="Santos A.P."/>
            <person name="do Nascimento N.C."/>
            <person name="Hampel J.A."/>
            <person name="Bergin I.L."/>
            <person name="Dyson M.C."/>
            <person name="Messick J.B."/>
        </authorList>
    </citation>
    <scope>NUCLEOTIDE SEQUENCE [LARGE SCALE GENOMIC DNA]</scope>
    <source>
        <strain evidence="2 3">Michigan</strain>
    </source>
</reference>
<proteinExistence type="predicted"/>
<protein>
    <submittedName>
        <fullName evidence="2">Uncharacterized protein</fullName>
    </submittedName>
</protein>
<sequence>MATITESGETKAFTIASPILAEFPNNLSLKLEAVDEDGFPSSWGEKNYCFLSESPKDRGYPEDQEDEEYKRDNVQVKRSTSIECRIYCAKSPPITINL</sequence>
<name>A0ABM5P267_9MOLU</name>
<evidence type="ECO:0000313" key="2">
    <source>
        <dbReference type="EMBL" id="AHC40500.1"/>
    </source>
</evidence>
<keyword evidence="3" id="KW-1185">Reference proteome</keyword>